<evidence type="ECO:0000313" key="2">
    <source>
        <dbReference type="EMBL" id="KZS04072.1"/>
    </source>
</evidence>
<dbReference type="STRING" id="35525.A0A164LFV4"/>
<accession>A0A164LFV4</accession>
<proteinExistence type="predicted"/>
<sequence>MYGKGQREKKKGVEERLRVKTVGAHIESGCKKRAKRDKHDQFVKTLPKLTKFYPRPTSSTPTPEPIASISTSNSNARDSEKSADDIEFLKISLTVDSDNGADSDDSSDDRMSLSSVYSNASRPCSTLVNVSDSECVLVNLNCNQSSDSGLWLQPFSSELVDFWIEKGPIACQNNYGAFLKSKRVYNAKGKKVNRKLNDDSFRRKLLNGEIVARDWLIYSPSLGCVYCFVCILFSKEENQFS</sequence>
<protein>
    <submittedName>
        <fullName evidence="2">Uncharacterized protein</fullName>
    </submittedName>
</protein>
<evidence type="ECO:0000256" key="1">
    <source>
        <dbReference type="SAM" id="MobiDB-lite"/>
    </source>
</evidence>
<evidence type="ECO:0000313" key="3">
    <source>
        <dbReference type="Proteomes" id="UP000076858"/>
    </source>
</evidence>
<reference evidence="2 3" key="1">
    <citation type="submission" date="2016-03" db="EMBL/GenBank/DDBJ databases">
        <title>EvidentialGene: Evidence-directed Construction of Genes on Genomes.</title>
        <authorList>
            <person name="Gilbert D.G."/>
            <person name="Choi J.-H."/>
            <person name="Mockaitis K."/>
            <person name="Colbourne J."/>
            <person name="Pfrender M."/>
        </authorList>
    </citation>
    <scope>NUCLEOTIDE SEQUENCE [LARGE SCALE GENOMIC DNA]</scope>
    <source>
        <strain evidence="2 3">Xinb3</strain>
        <tissue evidence="2">Complete organism</tissue>
    </source>
</reference>
<dbReference type="Proteomes" id="UP000076858">
    <property type="component" value="Unassembled WGS sequence"/>
</dbReference>
<gene>
    <name evidence="2" type="ORF">APZ42_033041</name>
</gene>
<dbReference type="EMBL" id="LRGB01003134">
    <property type="protein sequence ID" value="KZS04072.1"/>
    <property type="molecule type" value="Genomic_DNA"/>
</dbReference>
<dbReference type="OrthoDB" id="6375900at2759"/>
<name>A0A164LFV4_9CRUS</name>
<dbReference type="AlphaFoldDB" id="A0A164LFV4"/>
<feature type="region of interest" description="Disordered" evidence="1">
    <location>
        <begin position="47"/>
        <end position="82"/>
    </location>
</feature>
<comment type="caution">
    <text evidence="2">The sequence shown here is derived from an EMBL/GenBank/DDBJ whole genome shotgun (WGS) entry which is preliminary data.</text>
</comment>
<feature type="compositionally biased region" description="Low complexity" evidence="1">
    <location>
        <begin position="54"/>
        <end position="72"/>
    </location>
</feature>
<organism evidence="2 3">
    <name type="scientific">Daphnia magna</name>
    <dbReference type="NCBI Taxonomy" id="35525"/>
    <lineage>
        <taxon>Eukaryota</taxon>
        <taxon>Metazoa</taxon>
        <taxon>Ecdysozoa</taxon>
        <taxon>Arthropoda</taxon>
        <taxon>Crustacea</taxon>
        <taxon>Branchiopoda</taxon>
        <taxon>Diplostraca</taxon>
        <taxon>Cladocera</taxon>
        <taxon>Anomopoda</taxon>
        <taxon>Daphniidae</taxon>
        <taxon>Daphnia</taxon>
    </lineage>
</organism>
<keyword evidence="3" id="KW-1185">Reference proteome</keyword>